<gene>
    <name evidence="9" type="primary">LOC117568013</name>
</gene>
<dbReference type="Gene3D" id="3.40.50.1820">
    <property type="entry name" value="alpha/beta hydrolase"/>
    <property type="match status" value="1"/>
</dbReference>
<keyword evidence="5" id="KW-0325">Glycoprotein</keyword>
<keyword evidence="2" id="KW-0719">Serine esterase</keyword>
<dbReference type="AlphaFoldDB" id="A0A6P8WNS1"/>
<protein>
    <recommendedName>
        <fullName evidence="6">carboxylesterase</fullName>
        <ecNumber evidence="6">3.1.1.1</ecNumber>
    </recommendedName>
</protein>
<dbReference type="GO" id="GO:0106435">
    <property type="term" value="F:carboxylesterase activity"/>
    <property type="evidence" value="ECO:0007669"/>
    <property type="project" value="UniProtKB-EC"/>
</dbReference>
<dbReference type="SUPFAM" id="SSF53474">
    <property type="entry name" value="alpha/beta-Hydrolases"/>
    <property type="match status" value="1"/>
</dbReference>
<evidence type="ECO:0000259" key="7">
    <source>
        <dbReference type="Pfam" id="PF00135"/>
    </source>
</evidence>
<name>A0A6P8WNS1_DROAB</name>
<organism evidence="8 9">
    <name type="scientific">Drosophila albomicans</name>
    <name type="common">Fruit fly</name>
    <dbReference type="NCBI Taxonomy" id="7291"/>
    <lineage>
        <taxon>Eukaryota</taxon>
        <taxon>Metazoa</taxon>
        <taxon>Ecdysozoa</taxon>
        <taxon>Arthropoda</taxon>
        <taxon>Hexapoda</taxon>
        <taxon>Insecta</taxon>
        <taxon>Pterygota</taxon>
        <taxon>Neoptera</taxon>
        <taxon>Endopterygota</taxon>
        <taxon>Diptera</taxon>
        <taxon>Brachycera</taxon>
        <taxon>Muscomorpha</taxon>
        <taxon>Ephydroidea</taxon>
        <taxon>Drosophilidae</taxon>
        <taxon>Drosophila</taxon>
    </lineage>
</organism>
<evidence type="ECO:0000313" key="8">
    <source>
        <dbReference type="Proteomes" id="UP000515160"/>
    </source>
</evidence>
<dbReference type="Proteomes" id="UP000515160">
    <property type="component" value="Chromosome 3"/>
</dbReference>
<evidence type="ECO:0000313" key="9">
    <source>
        <dbReference type="RefSeq" id="XP_034104229.1"/>
    </source>
</evidence>
<dbReference type="EC" id="3.1.1.1" evidence="6"/>
<sequence>MEVRVSVGDKFRLAAKALGHKVTQYRLSTGRTKVLETKCGKVKGMERKTFYDGESYYSFEGIPYAKPPIGELRFRAPQPAEPWQGVKDCTHTRSQPLQRNAILNTVEGSEDCLYINVYAKQLESPQPLPVMVWIFGGGFQIGGATRDIYGPDYFMKHNVLLVTFNYRLGALGFLSLKDPELQVPGNAGLKDQVLALRWVRDHIASFNGDVNNITLMGESAGAASANILMHTEQTRGLFHRAIVQSGSALCEWATQPNRNAPQRLAKRLGYKHSEKDSDADLLQFLRTASGHQLAQHCNEIVSQEEHRNYEIIAFGPVVEPYVAEDCVVPRPQLELLASAWGNELPLIIGGTSFEGLFSYQSTLQDKEYMLSAFEPLLPKPVRDTIDAKEMQEQLERLKLAYFEDVKRDSMELFECLRVLSVKNFWHGIHRTLLARAAYAPSTPTYLYRFDMDSPHFNHYRMLKCGRQVRGVCHADDLSYMFYMLLSSKLDKSTPEYRTIERLIGMWTAFATNGNPNCQHTESAQWEPLRPGGSELCLNISEQLEFKLLPESKEFVVWDSFYTRESLY</sequence>
<evidence type="ECO:0000256" key="2">
    <source>
        <dbReference type="ARBA" id="ARBA00022487"/>
    </source>
</evidence>
<keyword evidence="8" id="KW-1185">Reference proteome</keyword>
<comment type="similarity">
    <text evidence="1">Belongs to the type-B carboxylesterase/lipase family.</text>
</comment>
<evidence type="ECO:0000256" key="3">
    <source>
        <dbReference type="ARBA" id="ARBA00022801"/>
    </source>
</evidence>
<evidence type="ECO:0000256" key="1">
    <source>
        <dbReference type="ARBA" id="ARBA00005964"/>
    </source>
</evidence>
<keyword evidence="4" id="KW-1015">Disulfide bond</keyword>
<dbReference type="GeneID" id="117568013"/>
<dbReference type="OrthoDB" id="19653at2759"/>
<dbReference type="PANTHER" id="PTHR43142">
    <property type="entry name" value="CARBOXYLIC ESTER HYDROLASE"/>
    <property type="match status" value="1"/>
</dbReference>
<evidence type="ECO:0000256" key="4">
    <source>
        <dbReference type="ARBA" id="ARBA00023157"/>
    </source>
</evidence>
<dbReference type="FunFam" id="3.40.50.1820:FF:000092">
    <property type="entry name" value="Carboxylic ester hydrolase"/>
    <property type="match status" value="1"/>
</dbReference>
<feature type="domain" description="Carboxylesterase type B" evidence="7">
    <location>
        <begin position="32"/>
        <end position="546"/>
    </location>
</feature>
<reference evidence="9" key="1">
    <citation type="submission" date="2025-08" db="UniProtKB">
        <authorList>
            <consortium name="RefSeq"/>
        </authorList>
    </citation>
    <scope>IDENTIFICATION</scope>
    <source>
        <strain evidence="9">15112-1751.03</strain>
        <tissue evidence="9">Whole Adult</tissue>
    </source>
</reference>
<dbReference type="RefSeq" id="XP_034104229.1">
    <property type="nucleotide sequence ID" value="XM_034248338.2"/>
</dbReference>
<dbReference type="PANTHER" id="PTHR43142:SF1">
    <property type="entry name" value="CARBOXYLIC ESTER HYDROLASE"/>
    <property type="match status" value="1"/>
</dbReference>
<evidence type="ECO:0000256" key="5">
    <source>
        <dbReference type="ARBA" id="ARBA00023180"/>
    </source>
</evidence>
<keyword evidence="3" id="KW-0378">Hydrolase</keyword>
<dbReference type="InterPro" id="IPR002018">
    <property type="entry name" value="CarbesteraseB"/>
</dbReference>
<proteinExistence type="inferred from homology"/>
<accession>A0A6P8WNS1</accession>
<dbReference type="InterPro" id="IPR029058">
    <property type="entry name" value="AB_hydrolase_fold"/>
</dbReference>
<evidence type="ECO:0000256" key="6">
    <source>
        <dbReference type="ARBA" id="ARBA00039155"/>
    </source>
</evidence>
<dbReference type="Pfam" id="PF00135">
    <property type="entry name" value="COesterase"/>
    <property type="match status" value="1"/>
</dbReference>